<reference evidence="2" key="1">
    <citation type="journal article" date="2019" name="Int. J. Syst. Evol. Microbiol.">
        <title>The Global Catalogue of Microorganisms (GCM) 10K type strain sequencing project: providing services to taxonomists for standard genome sequencing and annotation.</title>
        <authorList>
            <consortium name="The Broad Institute Genomics Platform"/>
            <consortium name="The Broad Institute Genome Sequencing Center for Infectious Disease"/>
            <person name="Wu L."/>
            <person name="Ma J."/>
        </authorList>
    </citation>
    <scope>NUCLEOTIDE SEQUENCE [LARGE SCALE GENOMIC DNA]</scope>
    <source>
        <strain evidence="2">CGMCC 4.7144</strain>
    </source>
</reference>
<evidence type="ECO:0000313" key="1">
    <source>
        <dbReference type="EMBL" id="MFC5922666.1"/>
    </source>
</evidence>
<protein>
    <submittedName>
        <fullName evidence="1">Uncharacterized protein</fullName>
    </submittedName>
</protein>
<dbReference type="RefSeq" id="WP_377505888.1">
    <property type="nucleotide sequence ID" value="NZ_JBHSQS010000002.1"/>
</dbReference>
<sequence length="106" mass="11435">MGDDEPTAGPLPYTEVTDEAYAARAAAGFTVRELGFAVLLSGQCPRCDHSMSNTLVDDLYRRVAPATAPDLGYRTVLCECDADHPARPDGLRGCGAYWTLRLEVEA</sequence>
<proteinExistence type="predicted"/>
<accession>A0ABW1H1Y2</accession>
<evidence type="ECO:0000313" key="2">
    <source>
        <dbReference type="Proteomes" id="UP001596226"/>
    </source>
</evidence>
<organism evidence="1 2">
    <name type="scientific">Micromonospora vulcania</name>
    <dbReference type="NCBI Taxonomy" id="1441873"/>
    <lineage>
        <taxon>Bacteria</taxon>
        <taxon>Bacillati</taxon>
        <taxon>Actinomycetota</taxon>
        <taxon>Actinomycetes</taxon>
        <taxon>Micromonosporales</taxon>
        <taxon>Micromonosporaceae</taxon>
        <taxon>Micromonospora</taxon>
    </lineage>
</organism>
<comment type="caution">
    <text evidence="1">The sequence shown here is derived from an EMBL/GenBank/DDBJ whole genome shotgun (WGS) entry which is preliminary data.</text>
</comment>
<dbReference type="Proteomes" id="UP001596226">
    <property type="component" value="Unassembled WGS sequence"/>
</dbReference>
<gene>
    <name evidence="1" type="ORF">ACFQGL_04830</name>
</gene>
<dbReference type="EMBL" id="JBHSQS010000002">
    <property type="protein sequence ID" value="MFC5922666.1"/>
    <property type="molecule type" value="Genomic_DNA"/>
</dbReference>
<keyword evidence="2" id="KW-1185">Reference proteome</keyword>
<name>A0ABW1H1Y2_9ACTN</name>